<protein>
    <recommendedName>
        <fullName evidence="4">Secreted protein</fullName>
    </recommendedName>
</protein>
<organism evidence="2 3">
    <name type="scientific">Mycolicibacterium fluoranthenivorans</name>
    <dbReference type="NCBI Taxonomy" id="258505"/>
    <lineage>
        <taxon>Bacteria</taxon>
        <taxon>Bacillati</taxon>
        <taxon>Actinomycetota</taxon>
        <taxon>Actinomycetes</taxon>
        <taxon>Mycobacteriales</taxon>
        <taxon>Mycobacteriaceae</taxon>
        <taxon>Mycolicibacterium</taxon>
    </lineage>
</organism>
<comment type="caution">
    <text evidence="2">The sequence shown here is derived from an EMBL/GenBank/DDBJ whole genome shotgun (WGS) entry which is preliminary data.</text>
</comment>
<dbReference type="EMBL" id="JAANOW010000001">
    <property type="protein sequence ID" value="NIH95911.1"/>
    <property type="molecule type" value="Genomic_DNA"/>
</dbReference>
<feature type="signal peptide" evidence="1">
    <location>
        <begin position="1"/>
        <end position="23"/>
    </location>
</feature>
<evidence type="ECO:0000313" key="3">
    <source>
        <dbReference type="Proteomes" id="UP000547444"/>
    </source>
</evidence>
<keyword evidence="1" id="KW-0732">Signal</keyword>
<accession>A0A7X5U018</accession>
<dbReference type="RefSeq" id="WP_167154310.1">
    <property type="nucleotide sequence ID" value="NZ_JAANOW010000001.1"/>
</dbReference>
<sequence length="67" mass="6858">MKITYIGVLVMTAAAVMIGVAPAADAEVDVTQHVGHAEIVATPGPAADHAAQLQQPFGGAPFLVFHH</sequence>
<dbReference type="Proteomes" id="UP000547444">
    <property type="component" value="Unassembled WGS sequence"/>
</dbReference>
<keyword evidence="3" id="KW-1185">Reference proteome</keyword>
<evidence type="ECO:0008006" key="4">
    <source>
        <dbReference type="Google" id="ProtNLM"/>
    </source>
</evidence>
<dbReference type="AlphaFoldDB" id="A0A7X5U018"/>
<evidence type="ECO:0000256" key="1">
    <source>
        <dbReference type="SAM" id="SignalP"/>
    </source>
</evidence>
<gene>
    <name evidence="2" type="ORF">FHU31_002867</name>
</gene>
<evidence type="ECO:0000313" key="2">
    <source>
        <dbReference type="EMBL" id="NIH95911.1"/>
    </source>
</evidence>
<name>A0A7X5U018_9MYCO</name>
<feature type="chain" id="PRO_5031356847" description="Secreted protein" evidence="1">
    <location>
        <begin position="24"/>
        <end position="67"/>
    </location>
</feature>
<proteinExistence type="predicted"/>
<reference evidence="2 3" key="1">
    <citation type="submission" date="2020-03" db="EMBL/GenBank/DDBJ databases">
        <title>Sequencing the genomes of 1000 actinobacteria strains.</title>
        <authorList>
            <person name="Klenk H.-P."/>
        </authorList>
    </citation>
    <scope>NUCLEOTIDE SEQUENCE [LARGE SCALE GENOMIC DNA]</scope>
    <source>
        <strain evidence="2 3">DSM 44556</strain>
    </source>
</reference>